<protein>
    <recommendedName>
        <fullName evidence="3">NHLP leader peptide family natural product</fullName>
    </recommendedName>
</protein>
<dbReference type="InterPro" id="IPR036648">
    <property type="entry name" value="CN_Hdrase_a/SCN_Hdrase_g_sf"/>
</dbReference>
<dbReference type="AlphaFoldDB" id="A0A062XLW8"/>
<proteinExistence type="predicted"/>
<dbReference type="GO" id="GO:0046914">
    <property type="term" value="F:transition metal ion binding"/>
    <property type="evidence" value="ECO:0007669"/>
    <property type="project" value="InterPro"/>
</dbReference>
<comment type="caution">
    <text evidence="1">The sequence shown here is derived from an EMBL/GenBank/DDBJ whole genome shotgun (WGS) entry which is preliminary data.</text>
</comment>
<dbReference type="SUPFAM" id="SSF56209">
    <property type="entry name" value="Nitrile hydratase alpha chain"/>
    <property type="match status" value="1"/>
</dbReference>
<evidence type="ECO:0000313" key="2">
    <source>
        <dbReference type="Proteomes" id="UP000027284"/>
    </source>
</evidence>
<organism evidence="1 2">
    <name type="scientific">Thermoanaerobaculum aquaticum</name>
    <dbReference type="NCBI Taxonomy" id="1312852"/>
    <lineage>
        <taxon>Bacteria</taxon>
        <taxon>Pseudomonadati</taxon>
        <taxon>Acidobacteriota</taxon>
        <taxon>Thermoanaerobaculia</taxon>
        <taxon>Thermoanaerobaculales</taxon>
        <taxon>Thermoanaerobaculaceae</taxon>
        <taxon>Thermoanaerobaculum</taxon>
    </lineage>
</organism>
<name>A0A062XLW8_9BACT</name>
<accession>A0A062XLW8</accession>
<dbReference type="STRING" id="1312852.EG19_04920"/>
<reference evidence="1 2" key="1">
    <citation type="submission" date="2014-04" db="EMBL/GenBank/DDBJ databases">
        <title>The Genome Sequence of Thermoanaerobaculum aquaticum MP-01, The First Cultivated Group 23 Acidobacterium.</title>
        <authorList>
            <person name="Stamps B.W."/>
            <person name="Losey N.A."/>
            <person name="Lawson P.A."/>
            <person name="Stevenson B.S."/>
        </authorList>
    </citation>
    <scope>NUCLEOTIDE SEQUENCE [LARGE SCALE GENOMIC DNA]</scope>
    <source>
        <strain evidence="1 2">MP-01</strain>
    </source>
</reference>
<gene>
    <name evidence="1" type="ORF">EG19_04920</name>
</gene>
<dbReference type="Proteomes" id="UP000027284">
    <property type="component" value="Unassembled WGS sequence"/>
</dbReference>
<dbReference type="Gene3D" id="3.90.330.10">
    <property type="entry name" value="Nitrile hydratase alpha /Thiocyanate hydrolase gamma"/>
    <property type="match status" value="1"/>
</dbReference>
<evidence type="ECO:0008006" key="3">
    <source>
        <dbReference type="Google" id="ProtNLM"/>
    </source>
</evidence>
<dbReference type="RefSeq" id="WP_038049377.1">
    <property type="nucleotide sequence ID" value="NZ_JMFG01000020.1"/>
</dbReference>
<keyword evidence="2" id="KW-1185">Reference proteome</keyword>
<dbReference type="NCBIfam" id="TIGR03793">
    <property type="entry name" value="leader_NHLP"/>
    <property type="match status" value="1"/>
</dbReference>
<evidence type="ECO:0000313" key="1">
    <source>
        <dbReference type="EMBL" id="KDA53547.1"/>
    </source>
</evidence>
<dbReference type="GO" id="GO:0003824">
    <property type="term" value="F:catalytic activity"/>
    <property type="evidence" value="ECO:0007669"/>
    <property type="project" value="InterPro"/>
</dbReference>
<dbReference type="EMBL" id="JMFG01000020">
    <property type="protein sequence ID" value="KDA53547.1"/>
    <property type="molecule type" value="Genomic_DNA"/>
</dbReference>
<dbReference type="OrthoDB" id="516057at2"/>
<sequence>MPEAVTLTRGEVNDLIAGFATKNPEYRKALLAKPREVVGAQLGTSIPPSVQVKVIEEKPNEFYVIIPHVAKEGQELSDADLEQVAGGKKDTYKCEVQGLGFGTRVEINASLF</sequence>
<dbReference type="InterPro" id="IPR022513">
    <property type="entry name" value="TOMM_pelo"/>
</dbReference>